<dbReference type="HOGENOM" id="CLU_101141_7_2_4"/>
<name>W0SMM3_9PROT</name>
<dbReference type="KEGG" id="shd:SUTH_03292"/>
<dbReference type="PANTHER" id="PTHR31793:SF37">
    <property type="entry name" value="ACYL-COA THIOESTER HYDROLASE YBGC"/>
    <property type="match status" value="1"/>
</dbReference>
<dbReference type="RefSeq" id="WP_231851056.1">
    <property type="nucleotide sequence ID" value="NZ_AP012547.1"/>
</dbReference>
<evidence type="ECO:0000313" key="5">
    <source>
        <dbReference type="Proteomes" id="UP000031637"/>
    </source>
</evidence>
<dbReference type="EMBL" id="AP012547">
    <property type="protein sequence ID" value="BAO31063.1"/>
    <property type="molecule type" value="Genomic_DNA"/>
</dbReference>
<dbReference type="Gene3D" id="3.10.129.10">
    <property type="entry name" value="Hotdog Thioesterase"/>
    <property type="match status" value="1"/>
</dbReference>
<dbReference type="AlphaFoldDB" id="W0SMM3"/>
<dbReference type="STRING" id="1223802.SUTH_03292"/>
<dbReference type="NCBIfam" id="TIGR00051">
    <property type="entry name" value="YbgC/FadM family acyl-CoA thioesterase"/>
    <property type="match status" value="1"/>
</dbReference>
<dbReference type="Proteomes" id="UP000031637">
    <property type="component" value="Chromosome"/>
</dbReference>
<dbReference type="NCBIfam" id="TIGR02799">
    <property type="entry name" value="thio_ybgC"/>
    <property type="match status" value="1"/>
</dbReference>
<proteinExistence type="inferred from homology"/>
<dbReference type="PIRSF" id="PIRSF003230">
    <property type="entry name" value="YbgC"/>
    <property type="match status" value="1"/>
</dbReference>
<protein>
    <submittedName>
        <fullName evidence="4">Acyl-CoA thioester hydrolase YbgC</fullName>
    </submittedName>
</protein>
<dbReference type="FunFam" id="3.10.129.10:FF:000004">
    <property type="entry name" value="Tol-pal system-associated acyl-CoA thioesterase"/>
    <property type="match status" value="1"/>
</dbReference>
<dbReference type="InterPro" id="IPR006684">
    <property type="entry name" value="YbgC/YbaW"/>
</dbReference>
<dbReference type="CDD" id="cd00586">
    <property type="entry name" value="4HBT"/>
    <property type="match status" value="1"/>
</dbReference>
<dbReference type="InterPro" id="IPR029069">
    <property type="entry name" value="HotDog_dom_sf"/>
</dbReference>
<feature type="domain" description="Thioesterase" evidence="3">
    <location>
        <begin position="14"/>
        <end position="93"/>
    </location>
</feature>
<gene>
    <name evidence="4" type="ORF">SUTH_03292</name>
</gene>
<evidence type="ECO:0000256" key="2">
    <source>
        <dbReference type="ARBA" id="ARBA00022801"/>
    </source>
</evidence>
<dbReference type="PANTHER" id="PTHR31793">
    <property type="entry name" value="4-HYDROXYBENZOYL-COA THIOESTERASE FAMILY MEMBER"/>
    <property type="match status" value="1"/>
</dbReference>
<dbReference type="InterPro" id="IPR014166">
    <property type="entry name" value="Tol-Pal_acyl-CoA_thioesterase"/>
</dbReference>
<sequence>MQVRVYYEDTDAAGIVYYANYLRFIERGRTELLRTLGHDQNALMKEGIAFAVRSASVEFLKPARLDDLLTVETDIASLGRAQATFAQRVLRGHELLLDAKIRVACIDPTSGRPRAMPRPMHDQLAALTKVSQ</sequence>
<comment type="similarity">
    <text evidence="1">Belongs to the 4-hydroxybenzoyl-CoA thioesterase family.</text>
</comment>
<reference evidence="4 5" key="1">
    <citation type="journal article" date="2014" name="Syst. Appl. Microbiol.">
        <title>Complete genomes of freshwater sulfur oxidizers Sulfuricella denitrificans skB26 and Sulfuritalea hydrogenivorans sk43H: genetic insights into the sulfur oxidation pathway of betaproteobacteria.</title>
        <authorList>
            <person name="Watanabe T."/>
            <person name="Kojima H."/>
            <person name="Fukui M."/>
        </authorList>
    </citation>
    <scope>NUCLEOTIDE SEQUENCE [LARGE SCALE GENOMIC DNA]</scope>
    <source>
        <strain evidence="4">DSM22779</strain>
    </source>
</reference>
<evidence type="ECO:0000256" key="1">
    <source>
        <dbReference type="ARBA" id="ARBA00005953"/>
    </source>
</evidence>
<dbReference type="InterPro" id="IPR050563">
    <property type="entry name" value="4-hydroxybenzoyl-CoA_TE"/>
</dbReference>
<dbReference type="SUPFAM" id="SSF54637">
    <property type="entry name" value="Thioesterase/thiol ester dehydrase-isomerase"/>
    <property type="match status" value="1"/>
</dbReference>
<organism evidence="4 5">
    <name type="scientific">Sulfuritalea hydrogenivorans sk43H</name>
    <dbReference type="NCBI Taxonomy" id="1223802"/>
    <lineage>
        <taxon>Bacteria</taxon>
        <taxon>Pseudomonadati</taxon>
        <taxon>Pseudomonadota</taxon>
        <taxon>Betaproteobacteria</taxon>
        <taxon>Nitrosomonadales</taxon>
        <taxon>Sterolibacteriaceae</taxon>
        <taxon>Sulfuritalea</taxon>
    </lineage>
</organism>
<accession>W0SMM3</accession>
<dbReference type="GO" id="GO:0047617">
    <property type="term" value="F:fatty acyl-CoA hydrolase activity"/>
    <property type="evidence" value="ECO:0007669"/>
    <property type="project" value="TreeGrafter"/>
</dbReference>
<dbReference type="InterPro" id="IPR006683">
    <property type="entry name" value="Thioestr_dom"/>
</dbReference>
<dbReference type="Pfam" id="PF03061">
    <property type="entry name" value="4HBT"/>
    <property type="match status" value="1"/>
</dbReference>
<keyword evidence="2 4" id="KW-0378">Hydrolase</keyword>
<keyword evidence="5" id="KW-1185">Reference proteome</keyword>
<evidence type="ECO:0000259" key="3">
    <source>
        <dbReference type="Pfam" id="PF03061"/>
    </source>
</evidence>
<evidence type="ECO:0000313" key="4">
    <source>
        <dbReference type="EMBL" id="BAO31063.1"/>
    </source>
</evidence>